<evidence type="ECO:0000313" key="2">
    <source>
        <dbReference type="Proteomes" id="UP000039865"/>
    </source>
</evidence>
<name>A0A077ZYY0_STYLE</name>
<organism evidence="1 2">
    <name type="scientific">Stylonychia lemnae</name>
    <name type="common">Ciliate</name>
    <dbReference type="NCBI Taxonomy" id="5949"/>
    <lineage>
        <taxon>Eukaryota</taxon>
        <taxon>Sar</taxon>
        <taxon>Alveolata</taxon>
        <taxon>Ciliophora</taxon>
        <taxon>Intramacronucleata</taxon>
        <taxon>Spirotrichea</taxon>
        <taxon>Stichotrichia</taxon>
        <taxon>Sporadotrichida</taxon>
        <taxon>Oxytrichidae</taxon>
        <taxon>Stylonychinae</taxon>
        <taxon>Stylonychia</taxon>
    </lineage>
</organism>
<dbReference type="InterPro" id="IPR027417">
    <property type="entry name" value="P-loop_NTPase"/>
</dbReference>
<reference evidence="1 2" key="1">
    <citation type="submission" date="2014-06" db="EMBL/GenBank/DDBJ databases">
        <authorList>
            <person name="Swart Estienne"/>
        </authorList>
    </citation>
    <scope>NUCLEOTIDE SEQUENCE [LARGE SCALE GENOMIC DNA]</scope>
    <source>
        <strain evidence="1 2">130c</strain>
    </source>
</reference>
<dbReference type="AlphaFoldDB" id="A0A077ZYY0"/>
<dbReference type="EMBL" id="CCKQ01003978">
    <property type="protein sequence ID" value="CDW75120.1"/>
    <property type="molecule type" value="Genomic_DNA"/>
</dbReference>
<proteinExistence type="predicted"/>
<dbReference type="Gene3D" id="3.40.50.300">
    <property type="entry name" value="P-loop containing nucleotide triphosphate hydrolases"/>
    <property type="match status" value="1"/>
</dbReference>
<keyword evidence="2" id="KW-1185">Reference proteome</keyword>
<evidence type="ECO:0000313" key="1">
    <source>
        <dbReference type="EMBL" id="CDW75120.1"/>
    </source>
</evidence>
<accession>A0A077ZYY0</accession>
<protein>
    <recommendedName>
        <fullName evidence="3">Sulfotransferase</fullName>
    </recommendedName>
</protein>
<sequence>MNDILSLMAQMSGGNDPNLALIQSQLSKQSQYHQKIVKKNIENQPINPQNVIQSIPCGQFPYLNYNANFFLPNDFQRFLLTGTVQKFKQIQKEDEESLSLKTDIFQTRLHVFITGCGRSGTSFIFEQLSKHIDTQTQAKMLALNEPRELYINSFGQDSYDIWSVKSNRNTAKISLDKEKSEVYLQYLDYICQDKSIYLEKMPESIIRADQLLKILPRCLIIYMKRSWIDVALSIAAFGSNSQWYGQNDTKWIALLDNEISLELFKSTEETDKLKLI</sequence>
<dbReference type="InParanoid" id="A0A077ZYY0"/>
<dbReference type="Pfam" id="PF13469">
    <property type="entry name" value="Sulfotransfer_3"/>
    <property type="match status" value="1"/>
</dbReference>
<dbReference type="SUPFAM" id="SSF52540">
    <property type="entry name" value="P-loop containing nucleoside triphosphate hydrolases"/>
    <property type="match status" value="1"/>
</dbReference>
<gene>
    <name evidence="1" type="primary">Contig18816.g19958</name>
    <name evidence="1" type="ORF">STYLEM_4107</name>
</gene>
<dbReference type="Proteomes" id="UP000039865">
    <property type="component" value="Unassembled WGS sequence"/>
</dbReference>
<evidence type="ECO:0008006" key="3">
    <source>
        <dbReference type="Google" id="ProtNLM"/>
    </source>
</evidence>